<dbReference type="RefSeq" id="WP_160673741.1">
    <property type="nucleotide sequence ID" value="NZ_WTYN01000001.1"/>
</dbReference>
<dbReference type="Pfam" id="PF07238">
    <property type="entry name" value="PilZ"/>
    <property type="match status" value="1"/>
</dbReference>
<dbReference type="SUPFAM" id="SSF141371">
    <property type="entry name" value="PilZ domain-like"/>
    <property type="match status" value="1"/>
</dbReference>
<sequence>MDYFSTEQAAGKSEHTGEDRRGSARYTSLIRAAKIVSDQGEFVCVIRDVSETGISLRTFHSLPRADRQELVLQNGMRYELDKVRAKDGEASFTFADTVDVQQLIVETGKYPKRQLRISVSIPATVSTLTQRLNAVIHNVSQQGALLECDALLAIEQPIRLEAREFPEVRAKVRWRREENYGLAFDDTFSLRDFALKAAALQCPALLGR</sequence>
<evidence type="ECO:0000256" key="1">
    <source>
        <dbReference type="SAM" id="MobiDB-lite"/>
    </source>
</evidence>
<organism evidence="3 4">
    <name type="scientific">Qipengyuania oceanensis</name>
    <dbReference type="NCBI Taxonomy" id="1463597"/>
    <lineage>
        <taxon>Bacteria</taxon>
        <taxon>Pseudomonadati</taxon>
        <taxon>Pseudomonadota</taxon>
        <taxon>Alphaproteobacteria</taxon>
        <taxon>Sphingomonadales</taxon>
        <taxon>Erythrobacteraceae</taxon>
        <taxon>Qipengyuania</taxon>
    </lineage>
</organism>
<feature type="domain" description="PilZ" evidence="2">
    <location>
        <begin position="113"/>
        <end position="186"/>
    </location>
</feature>
<accession>A0A844YG81</accession>
<dbReference type="AlphaFoldDB" id="A0A844YG81"/>
<dbReference type="EMBL" id="WTYN01000001">
    <property type="protein sequence ID" value="MXO62947.1"/>
    <property type="molecule type" value="Genomic_DNA"/>
</dbReference>
<feature type="region of interest" description="Disordered" evidence="1">
    <location>
        <begin position="1"/>
        <end position="22"/>
    </location>
</feature>
<dbReference type="Proteomes" id="UP000445582">
    <property type="component" value="Unassembled WGS sequence"/>
</dbReference>
<dbReference type="GO" id="GO:0035438">
    <property type="term" value="F:cyclic-di-GMP binding"/>
    <property type="evidence" value="ECO:0007669"/>
    <property type="project" value="InterPro"/>
</dbReference>
<comment type="caution">
    <text evidence="3">The sequence shown here is derived from an EMBL/GenBank/DDBJ whole genome shotgun (WGS) entry which is preliminary data.</text>
</comment>
<keyword evidence="4" id="KW-1185">Reference proteome</keyword>
<proteinExistence type="predicted"/>
<protein>
    <submittedName>
        <fullName evidence="3">PilZ domain-containing protein</fullName>
    </submittedName>
</protein>
<feature type="compositionally biased region" description="Basic and acidic residues" evidence="1">
    <location>
        <begin position="12"/>
        <end position="22"/>
    </location>
</feature>
<evidence type="ECO:0000313" key="4">
    <source>
        <dbReference type="Proteomes" id="UP000445582"/>
    </source>
</evidence>
<evidence type="ECO:0000259" key="2">
    <source>
        <dbReference type="Pfam" id="PF07238"/>
    </source>
</evidence>
<dbReference type="OrthoDB" id="7929489at2"/>
<dbReference type="Gene3D" id="2.40.10.220">
    <property type="entry name" value="predicted glycosyltransferase like domains"/>
    <property type="match status" value="1"/>
</dbReference>
<gene>
    <name evidence="3" type="ORF">GRI48_07985</name>
</gene>
<dbReference type="InterPro" id="IPR009875">
    <property type="entry name" value="PilZ_domain"/>
</dbReference>
<reference evidence="3 4" key="1">
    <citation type="submission" date="2019-12" db="EMBL/GenBank/DDBJ databases">
        <title>Genomic-based taxomic classification of the family Erythrobacteraceae.</title>
        <authorList>
            <person name="Xu L."/>
        </authorList>
    </citation>
    <scope>NUCLEOTIDE SEQUENCE [LARGE SCALE GENOMIC DNA]</scope>
    <source>
        <strain evidence="3 4">MCCC 1A09965</strain>
    </source>
</reference>
<name>A0A844YG81_9SPHN</name>
<evidence type="ECO:0000313" key="3">
    <source>
        <dbReference type="EMBL" id="MXO62947.1"/>
    </source>
</evidence>